<reference evidence="8" key="1">
    <citation type="journal article" date="2019" name="Int. J. Syst. Evol. Microbiol.">
        <title>The Global Catalogue of Microorganisms (GCM) 10K type strain sequencing project: providing services to taxonomists for standard genome sequencing and annotation.</title>
        <authorList>
            <consortium name="The Broad Institute Genomics Platform"/>
            <consortium name="The Broad Institute Genome Sequencing Center for Infectious Disease"/>
            <person name="Wu L."/>
            <person name="Ma J."/>
        </authorList>
    </citation>
    <scope>NUCLEOTIDE SEQUENCE [LARGE SCALE GENOMIC DNA]</scope>
    <source>
        <strain evidence="8">CGMCC 4.7357</strain>
    </source>
</reference>
<protein>
    <submittedName>
        <fullName evidence="7">Thioredoxin family protein</fullName>
    </submittedName>
</protein>
<evidence type="ECO:0000313" key="7">
    <source>
        <dbReference type="EMBL" id="MFC4665048.1"/>
    </source>
</evidence>
<dbReference type="EMBL" id="JBHSGO010000004">
    <property type="protein sequence ID" value="MFC4665048.1"/>
    <property type="molecule type" value="Genomic_DNA"/>
</dbReference>
<keyword evidence="1" id="KW-0813">Transport</keyword>
<dbReference type="PROSITE" id="PS00194">
    <property type="entry name" value="THIOREDOXIN_1"/>
    <property type="match status" value="1"/>
</dbReference>
<accession>A0ABV9K5C9</accession>
<feature type="domain" description="Thioredoxin" evidence="6">
    <location>
        <begin position="28"/>
        <end position="166"/>
    </location>
</feature>
<evidence type="ECO:0000259" key="6">
    <source>
        <dbReference type="PROSITE" id="PS51352"/>
    </source>
</evidence>
<keyword evidence="2" id="KW-0249">Electron transport</keyword>
<dbReference type="Proteomes" id="UP001596020">
    <property type="component" value="Unassembled WGS sequence"/>
</dbReference>
<dbReference type="SUPFAM" id="SSF52833">
    <property type="entry name" value="Thioredoxin-like"/>
    <property type="match status" value="1"/>
</dbReference>
<evidence type="ECO:0000256" key="5">
    <source>
        <dbReference type="SAM" id="SignalP"/>
    </source>
</evidence>
<dbReference type="PANTHER" id="PTHR45663:SF11">
    <property type="entry name" value="GEO12009P1"/>
    <property type="match status" value="1"/>
</dbReference>
<keyword evidence="4" id="KW-0676">Redox-active center</keyword>
<evidence type="ECO:0000256" key="2">
    <source>
        <dbReference type="ARBA" id="ARBA00022982"/>
    </source>
</evidence>
<dbReference type="InterPro" id="IPR013766">
    <property type="entry name" value="Thioredoxin_domain"/>
</dbReference>
<keyword evidence="8" id="KW-1185">Reference proteome</keyword>
<sequence length="166" mass="18471">MKRNKAVLLVATLLMSTSMMFASCKNTKTVTEGTINTEVTTQNGPKKASKIVHLTAAQMIEKIYDYKANPNKWVYKGDKPAIIDFYADWCGPCKRLGPKLEKVAEKYDGQLTVYKINVDDEPELAQVFGVQSIPMVLFVPAKGTPIQTMGDLPEQDIENTIAKIIK</sequence>
<keyword evidence="3" id="KW-1015">Disulfide bond</keyword>
<comment type="caution">
    <text evidence="7">The sequence shown here is derived from an EMBL/GenBank/DDBJ whole genome shotgun (WGS) entry which is preliminary data.</text>
</comment>
<dbReference type="CDD" id="cd02947">
    <property type="entry name" value="TRX_family"/>
    <property type="match status" value="1"/>
</dbReference>
<dbReference type="Gene3D" id="3.40.30.10">
    <property type="entry name" value="Glutaredoxin"/>
    <property type="match status" value="1"/>
</dbReference>
<dbReference type="RefSeq" id="WP_380076825.1">
    <property type="nucleotide sequence ID" value="NZ_JBHSGO010000004.1"/>
</dbReference>
<organism evidence="7 8">
    <name type="scientific">Falsiporphyromonas endometrii</name>
    <dbReference type="NCBI Taxonomy" id="1387297"/>
    <lineage>
        <taxon>Bacteria</taxon>
        <taxon>Pseudomonadati</taxon>
        <taxon>Bacteroidota</taxon>
        <taxon>Bacteroidia</taxon>
        <taxon>Bacteroidales</taxon>
        <taxon>Porphyromonadaceae</taxon>
        <taxon>Falsiporphyromonas</taxon>
    </lineage>
</organism>
<name>A0ABV9K5C9_9PORP</name>
<dbReference type="PRINTS" id="PR00421">
    <property type="entry name" value="THIOREDOXIN"/>
</dbReference>
<evidence type="ECO:0000256" key="4">
    <source>
        <dbReference type="ARBA" id="ARBA00023284"/>
    </source>
</evidence>
<keyword evidence="5" id="KW-0732">Signal</keyword>
<dbReference type="PROSITE" id="PS51257">
    <property type="entry name" value="PROKAR_LIPOPROTEIN"/>
    <property type="match status" value="1"/>
</dbReference>
<feature type="chain" id="PRO_5045731365" evidence="5">
    <location>
        <begin position="23"/>
        <end position="166"/>
    </location>
</feature>
<evidence type="ECO:0000256" key="1">
    <source>
        <dbReference type="ARBA" id="ARBA00022448"/>
    </source>
</evidence>
<dbReference type="PANTHER" id="PTHR45663">
    <property type="entry name" value="GEO12009P1"/>
    <property type="match status" value="1"/>
</dbReference>
<dbReference type="PROSITE" id="PS51352">
    <property type="entry name" value="THIOREDOXIN_2"/>
    <property type="match status" value="1"/>
</dbReference>
<dbReference type="Pfam" id="PF00085">
    <property type="entry name" value="Thioredoxin"/>
    <property type="match status" value="1"/>
</dbReference>
<proteinExistence type="predicted"/>
<dbReference type="InterPro" id="IPR036249">
    <property type="entry name" value="Thioredoxin-like_sf"/>
</dbReference>
<evidence type="ECO:0000313" key="8">
    <source>
        <dbReference type="Proteomes" id="UP001596020"/>
    </source>
</evidence>
<dbReference type="InterPro" id="IPR017937">
    <property type="entry name" value="Thioredoxin_CS"/>
</dbReference>
<gene>
    <name evidence="7" type="ORF">ACFO3G_00150</name>
</gene>
<feature type="signal peptide" evidence="5">
    <location>
        <begin position="1"/>
        <end position="22"/>
    </location>
</feature>
<evidence type="ECO:0000256" key="3">
    <source>
        <dbReference type="ARBA" id="ARBA00023157"/>
    </source>
</evidence>